<proteinExistence type="predicted"/>
<feature type="compositionally biased region" description="Basic and acidic residues" evidence="1">
    <location>
        <begin position="1"/>
        <end position="11"/>
    </location>
</feature>
<accession>A0A090E2D2</accession>
<reference evidence="3" key="1">
    <citation type="submission" date="2014-08" db="EMBL/GenBank/DDBJ databases">
        <authorList>
            <person name="Moulin L."/>
        </authorList>
    </citation>
    <scope>NUCLEOTIDE SEQUENCE [LARGE SCALE GENOMIC DNA]</scope>
</reference>
<evidence type="ECO:0000313" key="2">
    <source>
        <dbReference type="EMBL" id="CDX23595.1"/>
    </source>
</evidence>
<evidence type="ECO:0000256" key="1">
    <source>
        <dbReference type="SAM" id="MobiDB-lite"/>
    </source>
</evidence>
<name>A0A090E2D2_MESPL</name>
<evidence type="ECO:0000313" key="3">
    <source>
        <dbReference type="Proteomes" id="UP000045285"/>
    </source>
</evidence>
<dbReference type="Proteomes" id="UP000045285">
    <property type="component" value="Unassembled WGS sequence"/>
</dbReference>
<dbReference type="EMBL" id="CCMZ01000034">
    <property type="protein sequence ID" value="CDX23595.1"/>
    <property type="molecule type" value="Genomic_DNA"/>
</dbReference>
<feature type="region of interest" description="Disordered" evidence="1">
    <location>
        <begin position="100"/>
        <end position="122"/>
    </location>
</feature>
<organism evidence="2 3">
    <name type="scientific">Mesorhizobium plurifarium</name>
    <dbReference type="NCBI Taxonomy" id="69974"/>
    <lineage>
        <taxon>Bacteria</taxon>
        <taxon>Pseudomonadati</taxon>
        <taxon>Pseudomonadota</taxon>
        <taxon>Alphaproteobacteria</taxon>
        <taxon>Hyphomicrobiales</taxon>
        <taxon>Phyllobacteriaceae</taxon>
        <taxon>Mesorhizobium</taxon>
    </lineage>
</organism>
<feature type="compositionally biased region" description="Basic residues" evidence="1">
    <location>
        <begin position="24"/>
        <end position="33"/>
    </location>
</feature>
<feature type="region of interest" description="Disordered" evidence="1">
    <location>
        <begin position="1"/>
        <end position="45"/>
    </location>
</feature>
<gene>
    <name evidence="2" type="ORF">MPL3356_40456</name>
</gene>
<keyword evidence="3" id="KW-1185">Reference proteome</keyword>
<sequence>MAHVQRDRARIEQAQCPSVERPRHQPRRHRAHRPAGGVIGRRPTVRPGWDLKARAVETLASFPVPNPLDPVQRVLSFQGCESGPSQKHCENRRERLYKPRISHFGGSKTTARAGTRANEKDF</sequence>
<dbReference type="AlphaFoldDB" id="A0A090E2D2"/>
<protein>
    <submittedName>
        <fullName evidence="2">Uncharacterized protein</fullName>
    </submittedName>
</protein>